<proteinExistence type="predicted"/>
<evidence type="ECO:0000256" key="1">
    <source>
        <dbReference type="SAM" id="Phobius"/>
    </source>
</evidence>
<dbReference type="Proteomes" id="UP000093561">
    <property type="component" value="Unassembled WGS sequence"/>
</dbReference>
<reference evidence="2" key="2">
    <citation type="journal article" date="2016" name="Mol. Ecol.">
        <title>Population genomics of the filarial nematode parasite Wuchereria bancrofti from mosquitoes.</title>
        <authorList>
            <person name="Small S.T."/>
            <person name="Reimer L.J."/>
            <person name="Tisch D.J."/>
            <person name="King C.L."/>
            <person name="Christensen B.M."/>
            <person name="Siba P.M."/>
            <person name="Kazura J.W."/>
            <person name="Serre D."/>
            <person name="Zimmerman P.A."/>
        </authorList>
    </citation>
    <scope>NUCLEOTIDE SEQUENCE</scope>
    <source>
        <strain evidence="2">pt0022</strain>
    </source>
</reference>
<dbReference type="WBParaSite" id="mrna-Wban_02697">
    <property type="protein sequence ID" value="mrna-Wban_02697"/>
    <property type="gene ID" value="Wban_02697"/>
</dbReference>
<name>A0AAF5PM67_WUCBA</name>
<protein>
    <submittedName>
        <fullName evidence="3">Uncharacterized protein</fullName>
    </submittedName>
</protein>
<reference evidence="2" key="1">
    <citation type="submission" date="2015-03" db="EMBL/GenBank/DDBJ databases">
        <title>Wuchereria bancrofti Genome Sequencing Papua New Guinea Strain.</title>
        <authorList>
            <person name="Small S.T."/>
            <person name="Serre D."/>
            <person name="Zimmerman P.A."/>
        </authorList>
    </citation>
    <scope>NUCLEOTIDE SEQUENCE [LARGE SCALE GENOMIC DNA]</scope>
    <source>
        <strain evidence="2">pt0022</strain>
    </source>
</reference>
<sequence length="71" mass="8575">MNYFKFKNRAVIDRMVDFQISFLLFLNLILFCDSALLYSGIIEHNRQFKPYFARNYYLTINHNVKSELSTK</sequence>
<accession>A0AAF5PM67</accession>
<keyword evidence="1" id="KW-0472">Membrane</keyword>
<evidence type="ECO:0000313" key="2">
    <source>
        <dbReference type="Proteomes" id="UP000093561"/>
    </source>
</evidence>
<organism evidence="2 3">
    <name type="scientific">Wuchereria bancrofti</name>
    <dbReference type="NCBI Taxonomy" id="6293"/>
    <lineage>
        <taxon>Eukaryota</taxon>
        <taxon>Metazoa</taxon>
        <taxon>Ecdysozoa</taxon>
        <taxon>Nematoda</taxon>
        <taxon>Chromadorea</taxon>
        <taxon>Rhabditida</taxon>
        <taxon>Spirurina</taxon>
        <taxon>Spiruromorpha</taxon>
        <taxon>Filarioidea</taxon>
        <taxon>Onchocercidae</taxon>
        <taxon>Wuchereria</taxon>
    </lineage>
</organism>
<evidence type="ECO:0000313" key="3">
    <source>
        <dbReference type="WBParaSite" id="mrna-Wban_02697"/>
    </source>
</evidence>
<keyword evidence="1" id="KW-0812">Transmembrane</keyword>
<feature type="transmembrane region" description="Helical" evidence="1">
    <location>
        <begin position="20"/>
        <end position="41"/>
    </location>
</feature>
<dbReference type="AlphaFoldDB" id="A0AAF5PM67"/>
<reference evidence="3" key="3">
    <citation type="submission" date="2024-02" db="UniProtKB">
        <authorList>
            <consortium name="WormBaseParasite"/>
        </authorList>
    </citation>
    <scope>IDENTIFICATION</scope>
    <source>
        <strain evidence="3">pt0022</strain>
    </source>
</reference>
<keyword evidence="1" id="KW-1133">Transmembrane helix</keyword>